<sequence>MQAVSSVLHQPGRIVSVIVIAALLTLSTHGPVVLAKDSTDVGSSRDADPDPIDFSRFDIYASEGFVLKHQYIADTGDAITIIDTSEPSLTREIQSNGAVTSYETLESDSGHITLEEVTRYDALGECVSRHKTRYQWLSVFPEVAHKGDQLQRIASVTDFAHERPCGKADSQQPVVNSAIKVAYTVLGRTEYTNGTVRLDDCVKLTEQAPDYSGIATVCAGVGTAYRLRTGTTFGRNERQLIAVDQPPGSPLSSR</sequence>
<evidence type="ECO:0000313" key="1">
    <source>
        <dbReference type="EMBL" id="GAA3956955.1"/>
    </source>
</evidence>
<keyword evidence="2" id="KW-1185">Reference proteome</keyword>
<dbReference type="RefSeq" id="WP_344804773.1">
    <property type="nucleotide sequence ID" value="NZ_BAABBO010000007.1"/>
</dbReference>
<name>A0ABP7NZ44_9GAMM</name>
<dbReference type="EMBL" id="BAABBO010000007">
    <property type="protein sequence ID" value="GAA3956955.1"/>
    <property type="molecule type" value="Genomic_DNA"/>
</dbReference>
<dbReference type="Proteomes" id="UP001501337">
    <property type="component" value="Unassembled WGS sequence"/>
</dbReference>
<accession>A0ABP7NZ44</accession>
<gene>
    <name evidence="1" type="ORF">GCM10022278_14390</name>
</gene>
<organism evidence="1 2">
    <name type="scientific">Allohahella marinimesophila</name>
    <dbReference type="NCBI Taxonomy" id="1054972"/>
    <lineage>
        <taxon>Bacteria</taxon>
        <taxon>Pseudomonadati</taxon>
        <taxon>Pseudomonadota</taxon>
        <taxon>Gammaproteobacteria</taxon>
        <taxon>Oceanospirillales</taxon>
        <taxon>Hahellaceae</taxon>
        <taxon>Allohahella</taxon>
    </lineage>
</organism>
<comment type="caution">
    <text evidence="1">The sequence shown here is derived from an EMBL/GenBank/DDBJ whole genome shotgun (WGS) entry which is preliminary data.</text>
</comment>
<proteinExistence type="predicted"/>
<protein>
    <submittedName>
        <fullName evidence="1">Uncharacterized protein</fullName>
    </submittedName>
</protein>
<reference evidence="2" key="1">
    <citation type="journal article" date="2019" name="Int. J. Syst. Evol. Microbiol.">
        <title>The Global Catalogue of Microorganisms (GCM) 10K type strain sequencing project: providing services to taxonomists for standard genome sequencing and annotation.</title>
        <authorList>
            <consortium name="The Broad Institute Genomics Platform"/>
            <consortium name="The Broad Institute Genome Sequencing Center for Infectious Disease"/>
            <person name="Wu L."/>
            <person name="Ma J."/>
        </authorList>
    </citation>
    <scope>NUCLEOTIDE SEQUENCE [LARGE SCALE GENOMIC DNA]</scope>
    <source>
        <strain evidence="2">JCM 17555</strain>
    </source>
</reference>
<evidence type="ECO:0000313" key="2">
    <source>
        <dbReference type="Proteomes" id="UP001501337"/>
    </source>
</evidence>